<dbReference type="Proteomes" id="UP000499080">
    <property type="component" value="Unassembled WGS sequence"/>
</dbReference>
<proteinExistence type="predicted"/>
<evidence type="ECO:0000313" key="2">
    <source>
        <dbReference type="Proteomes" id="UP000499080"/>
    </source>
</evidence>
<reference evidence="1 2" key="1">
    <citation type="journal article" date="2019" name="Sci. Rep.">
        <title>Orb-weaving spider Araneus ventricosus genome elucidates the spidroin gene catalogue.</title>
        <authorList>
            <person name="Kono N."/>
            <person name="Nakamura H."/>
            <person name="Ohtoshi R."/>
            <person name="Moran D.A.P."/>
            <person name="Shinohara A."/>
            <person name="Yoshida Y."/>
            <person name="Fujiwara M."/>
            <person name="Mori M."/>
            <person name="Tomita M."/>
            <person name="Arakawa K."/>
        </authorList>
    </citation>
    <scope>NUCLEOTIDE SEQUENCE [LARGE SCALE GENOMIC DNA]</scope>
</reference>
<protein>
    <submittedName>
        <fullName evidence="1">Uncharacterized protein</fullName>
    </submittedName>
</protein>
<name>A0A4Y2FD77_ARAVE</name>
<sequence length="97" mass="11522">MRNSKDIRPEQSKDEELKKIIDCFENSSKEENFANWSSRGYIMNQRILYRYSPEVETEQAQLVVPFQEKERVLQQYHDVPTAGQYGAERTYNKVASR</sequence>
<organism evidence="1 2">
    <name type="scientific">Araneus ventricosus</name>
    <name type="common">Orbweaver spider</name>
    <name type="synonym">Epeira ventricosa</name>
    <dbReference type="NCBI Taxonomy" id="182803"/>
    <lineage>
        <taxon>Eukaryota</taxon>
        <taxon>Metazoa</taxon>
        <taxon>Ecdysozoa</taxon>
        <taxon>Arthropoda</taxon>
        <taxon>Chelicerata</taxon>
        <taxon>Arachnida</taxon>
        <taxon>Araneae</taxon>
        <taxon>Araneomorphae</taxon>
        <taxon>Entelegynae</taxon>
        <taxon>Araneoidea</taxon>
        <taxon>Araneidae</taxon>
        <taxon>Araneus</taxon>
    </lineage>
</organism>
<dbReference type="AlphaFoldDB" id="A0A4Y2FD77"/>
<dbReference type="OrthoDB" id="6433871at2759"/>
<accession>A0A4Y2FD77</accession>
<evidence type="ECO:0000313" key="1">
    <source>
        <dbReference type="EMBL" id="GBM38927.1"/>
    </source>
</evidence>
<dbReference type="EMBL" id="BGPR01000881">
    <property type="protein sequence ID" value="GBM38927.1"/>
    <property type="molecule type" value="Genomic_DNA"/>
</dbReference>
<comment type="caution">
    <text evidence="1">The sequence shown here is derived from an EMBL/GenBank/DDBJ whole genome shotgun (WGS) entry which is preliminary data.</text>
</comment>
<keyword evidence="2" id="KW-1185">Reference proteome</keyword>
<gene>
    <name evidence="1" type="ORF">AVEN_271042_1</name>
</gene>
<dbReference type="Gene3D" id="1.10.340.70">
    <property type="match status" value="1"/>
</dbReference>